<dbReference type="PANTHER" id="PTHR43501">
    <property type="entry name" value="CYTOSOL NON-SPECIFIC DIPEPTIDASE"/>
    <property type="match status" value="1"/>
</dbReference>
<dbReference type="Pfam" id="PF07687">
    <property type="entry name" value="M20_dimer"/>
    <property type="match status" value="1"/>
</dbReference>
<reference evidence="2 3" key="1">
    <citation type="submission" date="2021-03" db="EMBL/GenBank/DDBJ databases">
        <title>Genomic Encyclopedia of Type Strains, Phase IV (KMG-IV): sequencing the most valuable type-strain genomes for metagenomic binning, comparative biology and taxonomic classification.</title>
        <authorList>
            <person name="Goeker M."/>
        </authorList>
    </citation>
    <scope>NUCLEOTIDE SEQUENCE [LARGE SCALE GENOMIC DNA]</scope>
    <source>
        <strain evidence="2 3">DSM 24004</strain>
    </source>
</reference>
<evidence type="ECO:0000259" key="1">
    <source>
        <dbReference type="Pfam" id="PF07687"/>
    </source>
</evidence>
<dbReference type="InterPro" id="IPR002933">
    <property type="entry name" value="Peptidase_M20"/>
</dbReference>
<dbReference type="NCBIfam" id="TIGR01893">
    <property type="entry name" value="aa-his-dipept"/>
    <property type="match status" value="1"/>
</dbReference>
<accession>A0ABS4GD83</accession>
<dbReference type="PANTHER" id="PTHR43501:SF1">
    <property type="entry name" value="CYTOSOL NON-SPECIFIC DIPEPTIDASE"/>
    <property type="match status" value="1"/>
</dbReference>
<dbReference type="Gene3D" id="3.40.630.10">
    <property type="entry name" value="Zn peptidases"/>
    <property type="match status" value="2"/>
</dbReference>
<keyword evidence="2" id="KW-0224">Dipeptidase</keyword>
<dbReference type="Pfam" id="PF01546">
    <property type="entry name" value="Peptidase_M20"/>
    <property type="match status" value="1"/>
</dbReference>
<dbReference type="PRINTS" id="PR00934">
    <property type="entry name" value="XHISDIPTASE"/>
</dbReference>
<dbReference type="InterPro" id="IPR001160">
    <property type="entry name" value="Peptidase_M20C"/>
</dbReference>
<dbReference type="PIRSF" id="PIRSF016599">
    <property type="entry name" value="Xaa-His_dipept"/>
    <property type="match status" value="1"/>
</dbReference>
<sequence>MNVLENLEPKKVFSFFEEMTKIPHGSGNEKEISNYLVNFAKKRNLEVIQDSSLNVIIKKNATSDYESVPPVIIQGHMDMVCEKNKDVSHDFENDALKLQVQEDYIYASGTTLGADNGIAVAFGLALLDSNDIPHPALEILVTTGEETGMYGAIGLDPKHLNGKVLLNIDSEEEGVFLVSCAGGATNYVNIKNQWEENENTALKLEIKGLKGGHSGMEIIKQRGNANKIIGRLLLAISKEINVNIAHISGGAKNNAIPRESEVVLTTKSTNIEKIKTIANNMLEIFKMELKVEDPDIQLEITETKSQKHLTCEVTNKIISFLNLMPNGVQTMSKDIEGLVESSLNLGVIDFNEEEVTFISAVRSSVKSLKLEILEKIEVLAKLINAEVITDSSYPEWQFEQNSKIRELCVKTYKEINGKEPKIDAIHAGLECGLLKEKMHDVDMISFGPNLYDVHTPQEHMSISSVKRVWEFIKKLLENTK</sequence>
<evidence type="ECO:0000313" key="3">
    <source>
        <dbReference type="Proteomes" id="UP001519342"/>
    </source>
</evidence>
<proteinExistence type="predicted"/>
<gene>
    <name evidence="2" type="ORF">J2Z76_001209</name>
</gene>
<dbReference type="EMBL" id="JAGGKS010000003">
    <property type="protein sequence ID" value="MBP1925350.1"/>
    <property type="molecule type" value="Genomic_DNA"/>
</dbReference>
<dbReference type="EC" id="3.4.13.-" evidence="2"/>
<keyword evidence="2" id="KW-0645">Protease</keyword>
<protein>
    <submittedName>
        <fullName evidence="2">Dipeptidase D</fullName>
        <ecNumber evidence="2">3.4.13.-</ecNumber>
    </submittedName>
</protein>
<evidence type="ECO:0000313" key="2">
    <source>
        <dbReference type="EMBL" id="MBP1925350.1"/>
    </source>
</evidence>
<dbReference type="GO" id="GO:0016805">
    <property type="term" value="F:dipeptidase activity"/>
    <property type="evidence" value="ECO:0007669"/>
    <property type="project" value="UniProtKB-KW"/>
</dbReference>
<dbReference type="Proteomes" id="UP001519342">
    <property type="component" value="Unassembled WGS sequence"/>
</dbReference>
<dbReference type="InterPro" id="IPR036264">
    <property type="entry name" value="Bact_exopeptidase_dim_dom"/>
</dbReference>
<keyword evidence="3" id="KW-1185">Reference proteome</keyword>
<feature type="domain" description="Peptidase M20 dimerisation" evidence="1">
    <location>
        <begin position="205"/>
        <end position="289"/>
    </location>
</feature>
<dbReference type="InterPro" id="IPR011650">
    <property type="entry name" value="Peptidase_M20_dimer"/>
</dbReference>
<name>A0ABS4GD83_9FIRM</name>
<dbReference type="CDD" id="cd03890">
    <property type="entry name" value="M20_pepD"/>
    <property type="match status" value="1"/>
</dbReference>
<dbReference type="RefSeq" id="WP_209511100.1">
    <property type="nucleotide sequence ID" value="NZ_JAGGKS010000003.1"/>
</dbReference>
<comment type="caution">
    <text evidence="2">The sequence shown here is derived from an EMBL/GenBank/DDBJ whole genome shotgun (WGS) entry which is preliminary data.</text>
</comment>
<dbReference type="SUPFAM" id="SSF55031">
    <property type="entry name" value="Bacterial exopeptidase dimerisation domain"/>
    <property type="match status" value="1"/>
</dbReference>
<dbReference type="SUPFAM" id="SSF53187">
    <property type="entry name" value="Zn-dependent exopeptidases"/>
    <property type="match status" value="1"/>
</dbReference>
<keyword evidence="2" id="KW-0378">Hydrolase</keyword>
<organism evidence="2 3">
    <name type="scientific">Sedimentibacter acidaminivorans</name>
    <dbReference type="NCBI Taxonomy" id="913099"/>
    <lineage>
        <taxon>Bacteria</taxon>
        <taxon>Bacillati</taxon>
        <taxon>Bacillota</taxon>
        <taxon>Tissierellia</taxon>
        <taxon>Sedimentibacter</taxon>
    </lineage>
</organism>